<dbReference type="InterPro" id="IPR024791">
    <property type="entry name" value="Cyt_c/ubiquinol_Oxase_su3"/>
</dbReference>
<dbReference type="PANTHER" id="PTHR11403:SF6">
    <property type="entry name" value="NITRIC OXIDE REDUCTASE SUBUNIT E"/>
    <property type="match status" value="1"/>
</dbReference>
<feature type="transmembrane region" description="Helical" evidence="7">
    <location>
        <begin position="126"/>
        <end position="150"/>
    </location>
</feature>
<gene>
    <name evidence="9" type="ORF">GCM10022414_01170</name>
</gene>
<keyword evidence="5 7" id="KW-0472">Membrane</keyword>
<reference evidence="10" key="1">
    <citation type="journal article" date="2019" name="Int. J. Syst. Evol. Microbiol.">
        <title>The Global Catalogue of Microorganisms (GCM) 10K type strain sequencing project: providing services to taxonomists for standard genome sequencing and annotation.</title>
        <authorList>
            <consortium name="The Broad Institute Genomics Platform"/>
            <consortium name="The Broad Institute Genome Sequencing Center for Infectious Disease"/>
            <person name="Wu L."/>
            <person name="Ma J."/>
        </authorList>
    </citation>
    <scope>NUCLEOTIDE SEQUENCE [LARGE SCALE GENOMIC DNA]</scope>
    <source>
        <strain evidence="10">JCM 17304</strain>
    </source>
</reference>
<evidence type="ECO:0000259" key="8">
    <source>
        <dbReference type="PROSITE" id="PS50253"/>
    </source>
</evidence>
<comment type="subcellular location">
    <subcellularLocation>
        <location evidence="6">Cell membrane</location>
        <topology evidence="6">Multi-pass membrane protein</topology>
    </subcellularLocation>
    <subcellularLocation>
        <location evidence="1">Membrane</location>
        <topology evidence="1">Multi-pass membrane protein</topology>
    </subcellularLocation>
</comment>
<dbReference type="InterPro" id="IPR035973">
    <property type="entry name" value="Cyt_c_oxidase_su3-like_sf"/>
</dbReference>
<dbReference type="SUPFAM" id="SSF81452">
    <property type="entry name" value="Cytochrome c oxidase subunit III-like"/>
    <property type="match status" value="1"/>
</dbReference>
<dbReference type="InterPro" id="IPR000298">
    <property type="entry name" value="Cyt_c_oxidase-like_su3"/>
</dbReference>
<evidence type="ECO:0000256" key="1">
    <source>
        <dbReference type="ARBA" id="ARBA00004141"/>
    </source>
</evidence>
<dbReference type="Pfam" id="PF00510">
    <property type="entry name" value="COX3"/>
    <property type="match status" value="1"/>
</dbReference>
<sequence length="190" mass="21717">MDVAVKEKHIPGEAGIWIFVLGDMFVFGLFFVTFAYYRSLDIALFQQSQVKLNLNWGALNTVLLLTSSWFVVVGMSAIRQGIRRMARVCLALAWLCGLGFGVVKFFEYGEKISHGITLTTNDFFMYYYILTGIHFLHLLIGMGVLSYMILRLGRNNTLAKDLPVLESGATYWHMVDLLWIILFSILYLIH</sequence>
<evidence type="ECO:0000256" key="7">
    <source>
        <dbReference type="SAM" id="Phobius"/>
    </source>
</evidence>
<evidence type="ECO:0000313" key="10">
    <source>
        <dbReference type="Proteomes" id="UP001500392"/>
    </source>
</evidence>
<keyword evidence="10" id="KW-1185">Reference proteome</keyword>
<organism evidence="9 10">
    <name type="scientific">Zhongshania borealis</name>
    <dbReference type="NCBI Taxonomy" id="889488"/>
    <lineage>
        <taxon>Bacteria</taxon>
        <taxon>Pseudomonadati</taxon>
        <taxon>Pseudomonadota</taxon>
        <taxon>Gammaproteobacteria</taxon>
        <taxon>Cellvibrionales</taxon>
        <taxon>Spongiibacteraceae</taxon>
        <taxon>Zhongshania</taxon>
    </lineage>
</organism>
<keyword evidence="3 6" id="KW-0812">Transmembrane</keyword>
<feature type="domain" description="Heme-copper oxidase subunit III family profile" evidence="8">
    <location>
        <begin position="15"/>
        <end position="190"/>
    </location>
</feature>
<evidence type="ECO:0000256" key="5">
    <source>
        <dbReference type="ARBA" id="ARBA00023136"/>
    </source>
</evidence>
<evidence type="ECO:0000256" key="6">
    <source>
        <dbReference type="RuleBase" id="RU003376"/>
    </source>
</evidence>
<dbReference type="RefSeq" id="WP_344931750.1">
    <property type="nucleotide sequence ID" value="NZ_BAABDM010000001.1"/>
</dbReference>
<evidence type="ECO:0000256" key="3">
    <source>
        <dbReference type="ARBA" id="ARBA00022692"/>
    </source>
</evidence>
<dbReference type="InterPro" id="IPR013833">
    <property type="entry name" value="Cyt_c_oxidase_su3_a-hlx"/>
</dbReference>
<evidence type="ECO:0000256" key="2">
    <source>
        <dbReference type="ARBA" id="ARBA00010581"/>
    </source>
</evidence>
<name>A0ABP7W7P1_9GAMM</name>
<accession>A0ABP7W7P1</accession>
<dbReference type="PANTHER" id="PTHR11403">
    <property type="entry name" value="CYTOCHROME C OXIDASE SUBUNIT III"/>
    <property type="match status" value="1"/>
</dbReference>
<dbReference type="CDD" id="cd02862">
    <property type="entry name" value="NorE_like"/>
    <property type="match status" value="1"/>
</dbReference>
<comment type="caution">
    <text evidence="9">The sequence shown here is derived from an EMBL/GenBank/DDBJ whole genome shotgun (WGS) entry which is preliminary data.</text>
</comment>
<dbReference type="Gene3D" id="1.20.120.80">
    <property type="entry name" value="Cytochrome c oxidase, subunit III, four-helix bundle"/>
    <property type="match status" value="1"/>
</dbReference>
<comment type="similarity">
    <text evidence="2 6">Belongs to the cytochrome c oxidase subunit 3 family.</text>
</comment>
<feature type="transmembrane region" description="Helical" evidence="7">
    <location>
        <begin position="85"/>
        <end position="106"/>
    </location>
</feature>
<protein>
    <submittedName>
        <fullName evidence="9">Cytochrome c oxidase subunit 3 family protein</fullName>
    </submittedName>
</protein>
<feature type="transmembrane region" description="Helical" evidence="7">
    <location>
        <begin position="16"/>
        <end position="37"/>
    </location>
</feature>
<dbReference type="PROSITE" id="PS50253">
    <property type="entry name" value="COX3"/>
    <property type="match status" value="1"/>
</dbReference>
<evidence type="ECO:0000256" key="4">
    <source>
        <dbReference type="ARBA" id="ARBA00022989"/>
    </source>
</evidence>
<feature type="transmembrane region" description="Helical" evidence="7">
    <location>
        <begin position="171"/>
        <end position="189"/>
    </location>
</feature>
<proteinExistence type="inferred from homology"/>
<feature type="transmembrane region" description="Helical" evidence="7">
    <location>
        <begin position="57"/>
        <end position="78"/>
    </location>
</feature>
<dbReference type="EMBL" id="BAABDM010000001">
    <property type="protein sequence ID" value="GAA4082401.1"/>
    <property type="molecule type" value="Genomic_DNA"/>
</dbReference>
<evidence type="ECO:0000313" key="9">
    <source>
        <dbReference type="EMBL" id="GAA4082401.1"/>
    </source>
</evidence>
<keyword evidence="4 7" id="KW-1133">Transmembrane helix</keyword>
<dbReference type="Proteomes" id="UP001500392">
    <property type="component" value="Unassembled WGS sequence"/>
</dbReference>